<reference evidence="8 9" key="1">
    <citation type="submission" date="2021-11" db="EMBL/GenBank/DDBJ databases">
        <title>Genomic of Niabella pedocola.</title>
        <authorList>
            <person name="Wu T."/>
        </authorList>
    </citation>
    <scope>NUCLEOTIDE SEQUENCE [LARGE SCALE GENOMIC DNA]</scope>
    <source>
        <strain evidence="8 9">JCM 31011</strain>
    </source>
</reference>
<evidence type="ECO:0000256" key="4">
    <source>
        <dbReference type="SAM" id="MobiDB-lite"/>
    </source>
</evidence>
<protein>
    <submittedName>
        <fullName evidence="8">TonB-dependent receptor</fullName>
    </submittedName>
</protein>
<evidence type="ECO:0000259" key="7">
    <source>
        <dbReference type="Pfam" id="PF14905"/>
    </source>
</evidence>
<dbReference type="PANTHER" id="PTHR40980">
    <property type="entry name" value="PLUG DOMAIN-CONTAINING PROTEIN"/>
    <property type="match status" value="1"/>
</dbReference>
<evidence type="ECO:0000256" key="5">
    <source>
        <dbReference type="SAM" id="SignalP"/>
    </source>
</evidence>
<dbReference type="Gene3D" id="2.170.130.10">
    <property type="entry name" value="TonB-dependent receptor, plug domain"/>
    <property type="match status" value="1"/>
</dbReference>
<feature type="chain" id="PRO_5046033593" evidence="5">
    <location>
        <begin position="19"/>
        <end position="812"/>
    </location>
</feature>
<accession>A0ABS8PV70</accession>
<feature type="domain" description="Outer membrane protein beta-barrel" evidence="7">
    <location>
        <begin position="374"/>
        <end position="783"/>
    </location>
</feature>
<dbReference type="InterPro" id="IPR041700">
    <property type="entry name" value="OMP_b-brl_3"/>
</dbReference>
<dbReference type="SUPFAM" id="SSF49464">
    <property type="entry name" value="Carboxypeptidase regulatory domain-like"/>
    <property type="match status" value="1"/>
</dbReference>
<sequence length="812" mass="89830">MKKLIIAGVCLWSAGVQAQSISGNVTGADEKPMEKASITLLNAKDSSVQMLTAADKTGKYRFNQLAAGTYLVMASNVGYAKSYSAPVRVDGKDATVQAIVLEKANTQLTGVVVTSKRPPVEIKAGKTVVNVDASPTNAGLNVLEILEKSPGVSVDADGNVSLKGKGGVLILIDGKQTYLNGTQLAAFLKSIQASGLDQIEIMTNPPAKYDAAGGAGVINIKTKKGVVKGMNGNVNLNYAQGFYPKYNGGANFNYRNNKINVFGSYNGGVWEGLGTLTIHRNFYKDGNFSGSSDQTTDRHNKSQWHNGKLGFDYNFSSKDVAGVVVTGNINPWKNWQESASNLRDADGTVNTVFLSDAFNSNKSRNINTNLNYKHTFDSTGREFSMDFDQGYYESRGSNFLTTNVYNPDNSKRGNTVLLNGDFPSIIHIYSGKMDYVHPFSKNLKLETGLKSSFVNTDNNVLYRRDTSTGWYLDGQRTNHFIYKENINAAYAIMTATIKKWEFTGGLRVENTNAKGTQVTSDSSFKRNYTNLFPNVGAVYSFNDKNQLSMAYSRRIRRPDYDDLNPFVFFLDSLTYGQGNPYLQPEFSNRVEVSHTLNRFLTFTVSHTQTNNIITQLIKQNTEKKTAFQTTENFSKRKQWGFSVSANKQLFKWWNLSLYSGVFNNQYKGLYTDGTKNIPVALNVNNVDANMTNSFSFAKTWSAELSGWYSSSPSEGLMIARPMGAMNIALAKQLFNKNGSVKIGVRDLLRTSNFSGYSRYADVDLSVANDRRQDNRQYNISFTYKFGKGNIKPARRRTGGADDEQNRVKSGGG</sequence>
<dbReference type="EMBL" id="JAJNEC010000005">
    <property type="protein sequence ID" value="MCD2424966.1"/>
    <property type="molecule type" value="Genomic_DNA"/>
</dbReference>
<keyword evidence="5" id="KW-0732">Signal</keyword>
<dbReference type="Proteomes" id="UP001199816">
    <property type="component" value="Unassembled WGS sequence"/>
</dbReference>
<dbReference type="InterPro" id="IPR012910">
    <property type="entry name" value="Plug_dom"/>
</dbReference>
<proteinExistence type="predicted"/>
<keyword evidence="3" id="KW-0998">Cell outer membrane</keyword>
<comment type="subcellular location">
    <subcellularLocation>
        <location evidence="1">Cell outer membrane</location>
    </subcellularLocation>
</comment>
<gene>
    <name evidence="8" type="ORF">LQ567_19435</name>
</gene>
<keyword evidence="9" id="KW-1185">Reference proteome</keyword>
<evidence type="ECO:0000256" key="1">
    <source>
        <dbReference type="ARBA" id="ARBA00004442"/>
    </source>
</evidence>
<organism evidence="8 9">
    <name type="scientific">Niabella pedocola</name>
    <dbReference type="NCBI Taxonomy" id="1752077"/>
    <lineage>
        <taxon>Bacteria</taxon>
        <taxon>Pseudomonadati</taxon>
        <taxon>Bacteroidota</taxon>
        <taxon>Chitinophagia</taxon>
        <taxon>Chitinophagales</taxon>
        <taxon>Chitinophagaceae</taxon>
        <taxon>Niabella</taxon>
    </lineage>
</organism>
<name>A0ABS8PV70_9BACT</name>
<evidence type="ECO:0000256" key="3">
    <source>
        <dbReference type="ARBA" id="ARBA00023237"/>
    </source>
</evidence>
<evidence type="ECO:0000313" key="9">
    <source>
        <dbReference type="Proteomes" id="UP001199816"/>
    </source>
</evidence>
<dbReference type="InterPro" id="IPR036942">
    <property type="entry name" value="Beta-barrel_TonB_sf"/>
</dbReference>
<dbReference type="Pfam" id="PF07715">
    <property type="entry name" value="Plug"/>
    <property type="match status" value="1"/>
</dbReference>
<keyword evidence="2" id="KW-0472">Membrane</keyword>
<comment type="caution">
    <text evidence="8">The sequence shown here is derived from an EMBL/GenBank/DDBJ whole genome shotgun (WGS) entry which is preliminary data.</text>
</comment>
<feature type="domain" description="TonB-dependent receptor plug" evidence="6">
    <location>
        <begin position="125"/>
        <end position="217"/>
    </location>
</feature>
<dbReference type="SUPFAM" id="SSF56935">
    <property type="entry name" value="Porins"/>
    <property type="match status" value="1"/>
</dbReference>
<dbReference type="InterPro" id="IPR037066">
    <property type="entry name" value="Plug_dom_sf"/>
</dbReference>
<feature type="region of interest" description="Disordered" evidence="4">
    <location>
        <begin position="791"/>
        <end position="812"/>
    </location>
</feature>
<evidence type="ECO:0000259" key="6">
    <source>
        <dbReference type="Pfam" id="PF07715"/>
    </source>
</evidence>
<dbReference type="InterPro" id="IPR008969">
    <property type="entry name" value="CarboxyPept-like_regulatory"/>
</dbReference>
<dbReference type="Gene3D" id="2.60.40.1120">
    <property type="entry name" value="Carboxypeptidase-like, regulatory domain"/>
    <property type="match status" value="1"/>
</dbReference>
<dbReference type="Pfam" id="PF14905">
    <property type="entry name" value="OMP_b-brl_3"/>
    <property type="match status" value="1"/>
</dbReference>
<keyword evidence="8" id="KW-0675">Receptor</keyword>
<dbReference type="PANTHER" id="PTHR40980:SF4">
    <property type="entry name" value="TONB-DEPENDENT RECEPTOR-LIKE BETA-BARREL DOMAIN-CONTAINING PROTEIN"/>
    <property type="match status" value="1"/>
</dbReference>
<dbReference type="RefSeq" id="WP_231007315.1">
    <property type="nucleotide sequence ID" value="NZ_JAJNEC010000005.1"/>
</dbReference>
<dbReference type="Pfam" id="PF13620">
    <property type="entry name" value="CarboxypepD_reg"/>
    <property type="match status" value="1"/>
</dbReference>
<evidence type="ECO:0000313" key="8">
    <source>
        <dbReference type="EMBL" id="MCD2424966.1"/>
    </source>
</evidence>
<feature type="signal peptide" evidence="5">
    <location>
        <begin position="1"/>
        <end position="18"/>
    </location>
</feature>
<dbReference type="Gene3D" id="2.40.170.20">
    <property type="entry name" value="TonB-dependent receptor, beta-barrel domain"/>
    <property type="match status" value="1"/>
</dbReference>
<evidence type="ECO:0000256" key="2">
    <source>
        <dbReference type="ARBA" id="ARBA00023136"/>
    </source>
</evidence>